<organism evidence="2 3">
    <name type="scientific">Dendrobium thyrsiflorum</name>
    <name type="common">Pinecone-like raceme dendrobium</name>
    <name type="synonym">Orchid</name>
    <dbReference type="NCBI Taxonomy" id="117978"/>
    <lineage>
        <taxon>Eukaryota</taxon>
        <taxon>Viridiplantae</taxon>
        <taxon>Streptophyta</taxon>
        <taxon>Embryophyta</taxon>
        <taxon>Tracheophyta</taxon>
        <taxon>Spermatophyta</taxon>
        <taxon>Magnoliopsida</taxon>
        <taxon>Liliopsida</taxon>
        <taxon>Asparagales</taxon>
        <taxon>Orchidaceae</taxon>
        <taxon>Epidendroideae</taxon>
        <taxon>Malaxideae</taxon>
        <taxon>Dendrobiinae</taxon>
        <taxon>Dendrobium</taxon>
    </lineage>
</organism>
<keyword evidence="3" id="KW-1185">Reference proteome</keyword>
<feature type="region of interest" description="Disordered" evidence="1">
    <location>
        <begin position="1"/>
        <end position="118"/>
    </location>
</feature>
<comment type="caution">
    <text evidence="2">The sequence shown here is derived from an EMBL/GenBank/DDBJ whole genome shotgun (WGS) entry which is preliminary data.</text>
</comment>
<name>A0ABD0V3T9_DENTH</name>
<reference evidence="2 3" key="1">
    <citation type="journal article" date="2024" name="Plant Biotechnol. J.">
        <title>Dendrobium thyrsiflorum genome and its molecular insights into genes involved in important horticultural traits.</title>
        <authorList>
            <person name="Chen B."/>
            <person name="Wang J.Y."/>
            <person name="Zheng P.J."/>
            <person name="Li K.L."/>
            <person name="Liang Y.M."/>
            <person name="Chen X.F."/>
            <person name="Zhang C."/>
            <person name="Zhao X."/>
            <person name="He X."/>
            <person name="Zhang G.Q."/>
            <person name="Liu Z.J."/>
            <person name="Xu Q."/>
        </authorList>
    </citation>
    <scope>NUCLEOTIDE SEQUENCE [LARGE SCALE GENOMIC DNA]</scope>
    <source>
        <strain evidence="2">GZMU011</strain>
    </source>
</reference>
<evidence type="ECO:0000256" key="1">
    <source>
        <dbReference type="SAM" id="MobiDB-lite"/>
    </source>
</evidence>
<proteinExistence type="predicted"/>
<accession>A0ABD0V3T9</accession>
<feature type="compositionally biased region" description="Basic and acidic residues" evidence="1">
    <location>
        <begin position="65"/>
        <end position="91"/>
    </location>
</feature>
<sequence>MHDHSQVYHHKLKTDVGGNEDEPDQDPMVPSSRAVMFPGLLSQRSPEILRKIRQPSGVPSPAPGETEKGGEEGSGRRPRPREGGARARDSAGVRSAGGSPVGGWRFDGGESVVGGRGRPASAAGSFGLGGPGLVADRVGDAGVGSARGPTSMAGRRSVQEGLNLAGDWRSGSLRHKVCKRYKSSHWLTIILQIVDDLLKYSSLLLQLATLVWSFVPSFLSSCCSVLKSPYLSPSSEISNAFVLVLTFQQALLLLDHHFDHHPRGLLLLLLIARIELDLLERKPRPPNFFPFPPGSFVSRFLKTKFRFHAPMFTTWS</sequence>
<evidence type="ECO:0000313" key="2">
    <source>
        <dbReference type="EMBL" id="KAL0919879.1"/>
    </source>
</evidence>
<dbReference type="AlphaFoldDB" id="A0ABD0V3T9"/>
<dbReference type="EMBL" id="JANQDX010000009">
    <property type="protein sequence ID" value="KAL0919879.1"/>
    <property type="molecule type" value="Genomic_DNA"/>
</dbReference>
<evidence type="ECO:0000313" key="3">
    <source>
        <dbReference type="Proteomes" id="UP001552299"/>
    </source>
</evidence>
<gene>
    <name evidence="2" type="ORF">M5K25_012004</name>
</gene>
<dbReference type="Proteomes" id="UP001552299">
    <property type="component" value="Unassembled WGS sequence"/>
</dbReference>
<protein>
    <submittedName>
        <fullName evidence="2">Uncharacterized protein</fullName>
    </submittedName>
</protein>